<sequence length="63" mass="7474">MSHWQNSELYPEFSEWVEKVEGENQHCKEQPQQRIQYHNASALQNDTSSPVFKLVLKIQMILT</sequence>
<name>A0AAD5PUW6_9CRUS</name>
<protein>
    <submittedName>
        <fullName evidence="1">Uncharacterized protein</fullName>
    </submittedName>
</protein>
<comment type="caution">
    <text evidence="1">The sequence shown here is derived from an EMBL/GenBank/DDBJ whole genome shotgun (WGS) entry which is preliminary data.</text>
</comment>
<dbReference type="AlphaFoldDB" id="A0AAD5PUW6"/>
<reference evidence="1 2" key="1">
    <citation type="submission" date="2022-05" db="EMBL/GenBank/DDBJ databases">
        <title>A multi-omics perspective on studying reproductive biology in Daphnia sinensis.</title>
        <authorList>
            <person name="Jia J."/>
        </authorList>
    </citation>
    <scope>NUCLEOTIDE SEQUENCE [LARGE SCALE GENOMIC DNA]</scope>
    <source>
        <strain evidence="1 2">WSL</strain>
    </source>
</reference>
<proteinExistence type="predicted"/>
<dbReference type="EMBL" id="WJBH02000007">
    <property type="protein sequence ID" value="KAI9556095.1"/>
    <property type="molecule type" value="Genomic_DNA"/>
</dbReference>
<gene>
    <name evidence="1" type="ORF">GHT06_018667</name>
</gene>
<evidence type="ECO:0000313" key="1">
    <source>
        <dbReference type="EMBL" id="KAI9556095.1"/>
    </source>
</evidence>
<evidence type="ECO:0000313" key="2">
    <source>
        <dbReference type="Proteomes" id="UP000820818"/>
    </source>
</evidence>
<accession>A0AAD5PUW6</accession>
<organism evidence="1 2">
    <name type="scientific">Daphnia sinensis</name>
    <dbReference type="NCBI Taxonomy" id="1820382"/>
    <lineage>
        <taxon>Eukaryota</taxon>
        <taxon>Metazoa</taxon>
        <taxon>Ecdysozoa</taxon>
        <taxon>Arthropoda</taxon>
        <taxon>Crustacea</taxon>
        <taxon>Branchiopoda</taxon>
        <taxon>Diplostraca</taxon>
        <taxon>Cladocera</taxon>
        <taxon>Anomopoda</taxon>
        <taxon>Daphniidae</taxon>
        <taxon>Daphnia</taxon>
        <taxon>Daphnia similis group</taxon>
    </lineage>
</organism>
<dbReference type="Proteomes" id="UP000820818">
    <property type="component" value="Linkage Group LG7"/>
</dbReference>
<keyword evidence="2" id="KW-1185">Reference proteome</keyword>